<keyword evidence="1" id="KW-0812">Transmembrane</keyword>
<dbReference type="Proteomes" id="UP000607653">
    <property type="component" value="Unassembled WGS sequence"/>
</dbReference>
<comment type="caution">
    <text evidence="2">The sequence shown here is derived from an EMBL/GenBank/DDBJ whole genome shotgun (WGS) entry which is preliminary data.</text>
</comment>
<dbReference type="EMBL" id="DUZY01000002">
    <property type="protein sequence ID" value="DAD28706.1"/>
    <property type="molecule type" value="Genomic_DNA"/>
</dbReference>
<dbReference type="AlphaFoldDB" id="A0A822YCB3"/>
<sequence>MAISHGFLLIIGVFITIVIILSSAIDPLCSEMVEMPIEPSLPLRH</sequence>
<evidence type="ECO:0000313" key="2">
    <source>
        <dbReference type="EMBL" id="DAD28706.1"/>
    </source>
</evidence>
<organism evidence="2 3">
    <name type="scientific">Nelumbo nucifera</name>
    <name type="common">Sacred lotus</name>
    <dbReference type="NCBI Taxonomy" id="4432"/>
    <lineage>
        <taxon>Eukaryota</taxon>
        <taxon>Viridiplantae</taxon>
        <taxon>Streptophyta</taxon>
        <taxon>Embryophyta</taxon>
        <taxon>Tracheophyta</taxon>
        <taxon>Spermatophyta</taxon>
        <taxon>Magnoliopsida</taxon>
        <taxon>Proteales</taxon>
        <taxon>Nelumbonaceae</taxon>
        <taxon>Nelumbo</taxon>
    </lineage>
</organism>
<gene>
    <name evidence="2" type="ORF">HUJ06_030174</name>
</gene>
<proteinExistence type="predicted"/>
<accession>A0A822YCB3</accession>
<keyword evidence="1" id="KW-0472">Membrane</keyword>
<reference evidence="2 3" key="1">
    <citation type="journal article" date="2020" name="Mol. Biol. Evol.">
        <title>Distinct Expression and Methylation Patterns for Genes with Different Fates following a Single Whole-Genome Duplication in Flowering Plants.</title>
        <authorList>
            <person name="Shi T."/>
            <person name="Rahmani R.S."/>
            <person name="Gugger P.F."/>
            <person name="Wang M."/>
            <person name="Li H."/>
            <person name="Zhang Y."/>
            <person name="Li Z."/>
            <person name="Wang Q."/>
            <person name="Van de Peer Y."/>
            <person name="Marchal K."/>
            <person name="Chen J."/>
        </authorList>
    </citation>
    <scope>NUCLEOTIDE SEQUENCE [LARGE SCALE GENOMIC DNA]</scope>
    <source>
        <tissue evidence="2">Leaf</tissue>
    </source>
</reference>
<evidence type="ECO:0000256" key="1">
    <source>
        <dbReference type="SAM" id="Phobius"/>
    </source>
</evidence>
<name>A0A822YCB3_NELNU</name>
<keyword evidence="1" id="KW-1133">Transmembrane helix</keyword>
<evidence type="ECO:0000313" key="3">
    <source>
        <dbReference type="Proteomes" id="UP000607653"/>
    </source>
</evidence>
<protein>
    <submittedName>
        <fullName evidence="2">Uncharacterized protein</fullName>
    </submittedName>
</protein>
<feature type="transmembrane region" description="Helical" evidence="1">
    <location>
        <begin position="7"/>
        <end position="25"/>
    </location>
</feature>
<keyword evidence="3" id="KW-1185">Reference proteome</keyword>